<dbReference type="AlphaFoldDB" id="A0A4Z0C3G3"/>
<gene>
    <name evidence="1" type="ORF">EZ313_01490</name>
</gene>
<reference evidence="1 2" key="1">
    <citation type="submission" date="2019-03" db="EMBL/GenBank/DDBJ databases">
        <title>Ramlibacter henchirensis DSM 14656, whole genome shotgun sequence.</title>
        <authorList>
            <person name="Zhang X."/>
            <person name="Feng G."/>
            <person name="Zhu H."/>
        </authorList>
    </citation>
    <scope>NUCLEOTIDE SEQUENCE [LARGE SCALE GENOMIC DNA]</scope>
    <source>
        <strain evidence="1 2">DSM 14656</strain>
    </source>
</reference>
<dbReference type="EMBL" id="SMLM01000001">
    <property type="protein sequence ID" value="TFZ05374.1"/>
    <property type="molecule type" value="Genomic_DNA"/>
</dbReference>
<organism evidence="1 2">
    <name type="scientific">Ramlibacter henchirensis</name>
    <dbReference type="NCBI Taxonomy" id="204072"/>
    <lineage>
        <taxon>Bacteria</taxon>
        <taxon>Pseudomonadati</taxon>
        <taxon>Pseudomonadota</taxon>
        <taxon>Betaproteobacteria</taxon>
        <taxon>Burkholderiales</taxon>
        <taxon>Comamonadaceae</taxon>
        <taxon>Ramlibacter</taxon>
    </lineage>
</organism>
<protein>
    <recommendedName>
        <fullName evidence="3">PilN domain-containing protein</fullName>
    </recommendedName>
</protein>
<evidence type="ECO:0000313" key="1">
    <source>
        <dbReference type="EMBL" id="TFZ05374.1"/>
    </source>
</evidence>
<evidence type="ECO:0008006" key="3">
    <source>
        <dbReference type="Google" id="ProtNLM"/>
    </source>
</evidence>
<name>A0A4Z0C3G3_9BURK</name>
<dbReference type="OrthoDB" id="9178860at2"/>
<keyword evidence="2" id="KW-1185">Reference proteome</keyword>
<evidence type="ECO:0000313" key="2">
    <source>
        <dbReference type="Proteomes" id="UP000298180"/>
    </source>
</evidence>
<dbReference type="InterPro" id="IPR007813">
    <property type="entry name" value="PilN"/>
</dbReference>
<proteinExistence type="predicted"/>
<comment type="caution">
    <text evidence="1">The sequence shown here is derived from an EMBL/GenBank/DDBJ whole genome shotgun (WGS) entry which is preliminary data.</text>
</comment>
<dbReference type="RefSeq" id="WP_135261455.1">
    <property type="nucleotide sequence ID" value="NZ_SMLM01000001.1"/>
</dbReference>
<dbReference type="Pfam" id="PF05137">
    <property type="entry name" value="PilN"/>
    <property type="match status" value="1"/>
</dbReference>
<sequence>MSLSWRDPVRVFVSGDEVRIRLGGRSSAADAQPCALGVPAAEGCVTALRSLLARNDVGRARVEVVLSNQLVRYALVPDADLLRDAAERQAAAMHSLAHLYGEAAAGWRVAHDMADGFLSMVAAGVDAALLAGLESVLKEAGARSVKVRPALELAINAASLPRAFHGWLAVLEPGRILVASVVRGSLVAMRSHRIRSDAMAELQVLLNQSRLLDGMEDAGDVIVCAEPAGLPEMREESGWRMVPLDFTATSKAPSWRANSVRIDFGTHRRELRPAELVILAAGVAALSFAFVQYGNAVNERASLQRSLAEADRFTKRQGPALETRGLDKASTAEVQRANAVVARLSVPWDSLFMDIESAAGEGIALTGFEPEAGLRRLRIQGEARRFEDLTRYLGRLENAPSLQNVFLTGHEARDRGLTFTLTADWIRSDEAARP</sequence>
<accession>A0A4Z0C3G3</accession>
<dbReference type="Proteomes" id="UP000298180">
    <property type="component" value="Unassembled WGS sequence"/>
</dbReference>